<dbReference type="InterPro" id="IPR029063">
    <property type="entry name" value="SAM-dependent_MTases_sf"/>
</dbReference>
<proteinExistence type="predicted"/>
<evidence type="ECO:0000313" key="2">
    <source>
        <dbReference type="EMBL" id="HGT71312.1"/>
    </source>
</evidence>
<comment type="caution">
    <text evidence="2">The sequence shown here is derived from an EMBL/GenBank/DDBJ whole genome shotgun (WGS) entry which is preliminary data.</text>
</comment>
<dbReference type="Pfam" id="PF01170">
    <property type="entry name" value="UPF0020"/>
    <property type="match status" value="1"/>
</dbReference>
<name>A0A7C4M3L3_UNCC3</name>
<dbReference type="SUPFAM" id="SSF53335">
    <property type="entry name" value="S-adenosyl-L-methionine-dependent methyltransferases"/>
    <property type="match status" value="2"/>
</dbReference>
<sequence length="411" mass="47953">MLYAFILGKNPTLSIAEIISVLKRDSFVFVILSITSKSLVIKLDKKIENTQFFLDKIGGTIKIAEIFSIKKEKEVLGELLNYISDNFQNQKFIFGISKYDISLPKIGFELKKELKKININSRFVKGKDKSLSAPEIKNNKILTHGSDFVLIREKNNIYIGKTIAIQDYISYSYRDYNRPRRNAKSGMLPPKIAQIMINLIPLKINSKVIYDPFCGQGTVLQEASLIDLKSMGSDISPERIFDTKENLKWLKREYNLNIHPEEMVFLSDALKIKNKDFKNKPDFIVSEVYLGPPMKGNENEKEIISIINKIEHQCIFFLKNIVLSKINIRYLILAIPYYNLKNKKYYLNIIDEFKKMSYNVIDPFNNTEIEKGKLKEYNQERKTIEYIRENQIVGRELFILEKKYTNTKVNF</sequence>
<protein>
    <recommendedName>
        <fullName evidence="1">Ribosomal RNA large subunit methyltransferase K/L-like methyltransferase domain-containing protein</fullName>
    </recommendedName>
</protein>
<dbReference type="EMBL" id="DSYQ01000018">
    <property type="protein sequence ID" value="HGT71312.1"/>
    <property type="molecule type" value="Genomic_DNA"/>
</dbReference>
<evidence type="ECO:0000259" key="1">
    <source>
        <dbReference type="Pfam" id="PF01170"/>
    </source>
</evidence>
<reference evidence="2" key="1">
    <citation type="journal article" date="2020" name="mSystems">
        <title>Genome- and Community-Level Interaction Insights into Carbon Utilization and Element Cycling Functions of Hydrothermarchaeota in Hydrothermal Sediment.</title>
        <authorList>
            <person name="Zhou Z."/>
            <person name="Liu Y."/>
            <person name="Xu W."/>
            <person name="Pan J."/>
            <person name="Luo Z.H."/>
            <person name="Li M."/>
        </authorList>
    </citation>
    <scope>NUCLEOTIDE SEQUENCE [LARGE SCALE GENOMIC DNA]</scope>
    <source>
        <strain evidence="2">SpSt-579</strain>
    </source>
</reference>
<feature type="domain" description="Ribosomal RNA large subunit methyltransferase K/L-like methyltransferase" evidence="1">
    <location>
        <begin position="180"/>
        <end position="232"/>
    </location>
</feature>
<gene>
    <name evidence="2" type="ORF">ENT43_03580</name>
</gene>
<organism evidence="2">
    <name type="scientific">candidate division CPR3 bacterium</name>
    <dbReference type="NCBI Taxonomy" id="2268181"/>
    <lineage>
        <taxon>Bacteria</taxon>
        <taxon>Bacteria division CPR3</taxon>
    </lineage>
</organism>
<dbReference type="Gene3D" id="3.40.50.150">
    <property type="entry name" value="Vaccinia Virus protein VP39"/>
    <property type="match status" value="1"/>
</dbReference>
<dbReference type="AlphaFoldDB" id="A0A7C4M3L3"/>
<accession>A0A7C4M3L3</accession>
<dbReference type="InterPro" id="IPR000241">
    <property type="entry name" value="RlmKL-like_Mtase"/>
</dbReference>